<feature type="region of interest" description="Disordered" evidence="6">
    <location>
        <begin position="384"/>
        <end position="403"/>
    </location>
</feature>
<dbReference type="AlphaFoldDB" id="A0A3P6T4I4"/>
<sequence length="728" mass="82661">MVRIKGLLIRYIHKHAVSAYDNPRLEYRNIMDVSDWVKPEVIHVLEQYIQEPTGSIEDLQREIQRITGKNLTANKLRHHLEQFEKETAAYKQHSQDETSEAVPTSSYFQRRAQLPEEIPSSKGAEIGEREEVHAECDTEAVSRTRKVARAVRAVRKITARRREELRILRSYQRHRRRKTRNESTIADKDKDFKATTTVHEEAEEKEATTTPPKFTTKPDGTIFSVASTASTSAELSKTSVISPQEIPSREEECTVSAVEPTASAPTWKEPECTVITTIPPTVSLPTVTKCSGSVSEPNVLFANTPECVELTTKRDDDMSNWNEPECEVLETGSSLFASNRRNTPELEVLSAGPSVLDNCELMSQLKLTAERNIDWCANVTPPPTAGASTAQGSNQYTSGEMQSNISSQQFQSLSTQLDHCLNLLRLLRNEVVSVHTRIMEGGWENDPADGEKTLEERLDFINQIYDNLESHAKQLPTSTPMTVQMERLCRFLHDGQIDPHTSELYDKAQEASTWMETNNQLLQMYAEFLRTVVGNRRRSIMTDRPISYSNYSLNSSPQSIFEQTLTVVLKDPNIKKIGLVGRYLEKSTLSAIVEFKFGQVVDKQYVCLLKMLMVVNSGVPEFVQMIAPHEEWSYLDVGSGQVDIHKESRYLVYRKMSVQANIHLMQTIMPCIDIRNAHTLSYVLNLFAKFSGVFDIKCRACKKIMKDYLPPLIFDLRCPKNALHESCR</sequence>
<reference evidence="7 8" key="1">
    <citation type="submission" date="2018-08" db="EMBL/GenBank/DDBJ databases">
        <authorList>
            <person name="Laetsch R D."/>
            <person name="Stevens L."/>
            <person name="Kumar S."/>
            <person name="Blaxter L. M."/>
        </authorList>
    </citation>
    <scope>NUCLEOTIDE SEQUENCE [LARGE SCALE GENOMIC DNA]</scope>
</reference>
<feature type="compositionally biased region" description="Polar residues" evidence="6">
    <location>
        <begin position="386"/>
        <end position="403"/>
    </location>
</feature>
<keyword evidence="8" id="KW-1185">Reference proteome</keyword>
<feature type="region of interest" description="Disordered" evidence="6">
    <location>
        <begin position="175"/>
        <end position="219"/>
    </location>
</feature>
<keyword evidence="4" id="KW-0804">Transcription</keyword>
<comment type="subcellular location">
    <subcellularLocation>
        <location evidence="1">Nucleus</location>
    </subcellularLocation>
</comment>
<accession>A0A3P6T4I4</accession>
<name>A0A3P6T4I4_LITSI</name>
<evidence type="ECO:0000313" key="7">
    <source>
        <dbReference type="EMBL" id="VDK74610.1"/>
    </source>
</evidence>
<comment type="similarity">
    <text evidence="2">Belongs to the Mediator complex subunit 27 family.</text>
</comment>
<dbReference type="Proteomes" id="UP000277928">
    <property type="component" value="Unassembled WGS sequence"/>
</dbReference>
<dbReference type="GO" id="GO:0016592">
    <property type="term" value="C:mediator complex"/>
    <property type="evidence" value="ECO:0007669"/>
    <property type="project" value="InterPro"/>
</dbReference>
<evidence type="ECO:0000313" key="8">
    <source>
        <dbReference type="Proteomes" id="UP000277928"/>
    </source>
</evidence>
<organism evidence="7 8">
    <name type="scientific">Litomosoides sigmodontis</name>
    <name type="common">Filarial nematode worm</name>
    <dbReference type="NCBI Taxonomy" id="42156"/>
    <lineage>
        <taxon>Eukaryota</taxon>
        <taxon>Metazoa</taxon>
        <taxon>Ecdysozoa</taxon>
        <taxon>Nematoda</taxon>
        <taxon>Chromadorea</taxon>
        <taxon>Rhabditida</taxon>
        <taxon>Spirurina</taxon>
        <taxon>Spiruromorpha</taxon>
        <taxon>Filarioidea</taxon>
        <taxon>Onchocercidae</taxon>
        <taxon>Litomosoides</taxon>
    </lineage>
</organism>
<dbReference type="OrthoDB" id="5864140at2759"/>
<dbReference type="STRING" id="42156.A0A3P6T4I4"/>
<keyword evidence="5" id="KW-0539">Nucleus</keyword>
<feature type="compositionally biased region" description="Basic and acidic residues" evidence="6">
    <location>
        <begin position="185"/>
        <end position="207"/>
    </location>
</feature>
<dbReference type="InterPro" id="IPR021627">
    <property type="entry name" value="Mediator_Med27"/>
</dbReference>
<evidence type="ECO:0000256" key="3">
    <source>
        <dbReference type="ARBA" id="ARBA00023015"/>
    </source>
</evidence>
<proteinExistence type="inferred from homology"/>
<gene>
    <name evidence="7" type="ORF">NLS_LOCUS2542</name>
</gene>
<dbReference type="OMA" id="RRIMENN"/>
<evidence type="ECO:0000256" key="6">
    <source>
        <dbReference type="SAM" id="MobiDB-lite"/>
    </source>
</evidence>
<dbReference type="EMBL" id="UYRX01000117">
    <property type="protein sequence ID" value="VDK74610.1"/>
    <property type="molecule type" value="Genomic_DNA"/>
</dbReference>
<evidence type="ECO:0000256" key="2">
    <source>
        <dbReference type="ARBA" id="ARBA00008048"/>
    </source>
</evidence>
<protein>
    <submittedName>
        <fullName evidence="7">Uncharacterized protein</fullName>
    </submittedName>
</protein>
<dbReference type="Pfam" id="PF11571">
    <property type="entry name" value="Med27"/>
    <property type="match status" value="1"/>
</dbReference>
<keyword evidence="3" id="KW-0805">Transcription regulation</keyword>
<evidence type="ECO:0000256" key="5">
    <source>
        <dbReference type="ARBA" id="ARBA00023242"/>
    </source>
</evidence>
<evidence type="ECO:0000256" key="4">
    <source>
        <dbReference type="ARBA" id="ARBA00023163"/>
    </source>
</evidence>
<evidence type="ECO:0000256" key="1">
    <source>
        <dbReference type="ARBA" id="ARBA00004123"/>
    </source>
</evidence>
<feature type="compositionally biased region" description="Low complexity" evidence="6">
    <location>
        <begin position="208"/>
        <end position="218"/>
    </location>
</feature>